<reference evidence="2 3" key="1">
    <citation type="journal article" date="2017" name="G3 (Bethesda)">
        <title>The Physical Genome Mapping of Anopheles albimanus Corrected Scaffold Misassemblies and Identified Interarm Rearrangements in Genus Anopheles.</title>
        <authorList>
            <person name="Artemov G.N."/>
            <person name="Peery A.N."/>
            <person name="Jiang X."/>
            <person name="Tu Z."/>
            <person name="Stegniy V.N."/>
            <person name="Sharakhova M.V."/>
            <person name="Sharakhov I.V."/>
        </authorList>
    </citation>
    <scope>NUCLEOTIDE SEQUENCE [LARGE SCALE GENOMIC DNA]</scope>
    <source>
        <strain evidence="2 3">ALBI9_A</strain>
    </source>
</reference>
<evidence type="ECO:0000256" key="1">
    <source>
        <dbReference type="SAM" id="MobiDB-lite"/>
    </source>
</evidence>
<proteinExistence type="predicted"/>
<evidence type="ECO:0000313" key="3">
    <source>
        <dbReference type="Proteomes" id="UP000069272"/>
    </source>
</evidence>
<keyword evidence="3" id="KW-1185">Reference proteome</keyword>
<dbReference type="VEuPathDB" id="VectorBase:AALB002024"/>
<organism evidence="2 3">
    <name type="scientific">Anopheles albimanus</name>
    <name type="common">New world malaria mosquito</name>
    <dbReference type="NCBI Taxonomy" id="7167"/>
    <lineage>
        <taxon>Eukaryota</taxon>
        <taxon>Metazoa</taxon>
        <taxon>Ecdysozoa</taxon>
        <taxon>Arthropoda</taxon>
        <taxon>Hexapoda</taxon>
        <taxon>Insecta</taxon>
        <taxon>Pterygota</taxon>
        <taxon>Neoptera</taxon>
        <taxon>Endopterygota</taxon>
        <taxon>Diptera</taxon>
        <taxon>Nematocera</taxon>
        <taxon>Culicoidea</taxon>
        <taxon>Culicidae</taxon>
        <taxon>Anophelinae</taxon>
        <taxon>Anopheles</taxon>
    </lineage>
</organism>
<protein>
    <submittedName>
        <fullName evidence="2">Uncharacterized protein</fullName>
    </submittedName>
</protein>
<dbReference type="AlphaFoldDB" id="A0A182F6C3"/>
<name>A0A182F6C3_ANOAL</name>
<sequence length="220" mass="24446">MHALESTEETAIGGEGEESPRHRSHPAFPTSRERNGIRMSWNGDSETGARIDGQHLHAKDGRTDPRPKSEAGELRNTAERKTISSQSPRPAGQVRWRKKGEKAQPKSYGSEANTFDGRQRYHHRPGSCILAALLSSVLRLSLPRNVHEYGRKMVGHGSKLNLIIRIWLTVITFQHGHSENVEPRALELSTKPDQIIVATNDSAQSTELDLLDPAKLISIS</sequence>
<accession>A0A182F6C3</accession>
<dbReference type="VEuPathDB" id="VectorBase:AALB20_037145"/>
<dbReference type="Proteomes" id="UP000069272">
    <property type="component" value="Chromosome 2L"/>
</dbReference>
<reference evidence="2" key="2">
    <citation type="submission" date="2022-08" db="UniProtKB">
        <authorList>
            <consortium name="EnsemblMetazoa"/>
        </authorList>
    </citation>
    <scope>IDENTIFICATION</scope>
    <source>
        <strain evidence="2">STECLA/ALBI9_A</strain>
    </source>
</reference>
<feature type="region of interest" description="Disordered" evidence="1">
    <location>
        <begin position="1"/>
        <end position="119"/>
    </location>
</feature>
<evidence type="ECO:0000313" key="2">
    <source>
        <dbReference type="EnsemblMetazoa" id="AALB002024-PA"/>
    </source>
</evidence>
<feature type="compositionally biased region" description="Basic and acidic residues" evidence="1">
    <location>
        <begin position="47"/>
        <end position="82"/>
    </location>
</feature>
<dbReference type="EnsemblMetazoa" id="AALB002024-RA">
    <property type="protein sequence ID" value="AALB002024-PA"/>
    <property type="gene ID" value="AALB002024"/>
</dbReference>